<comment type="similarity">
    <text evidence="1">Belongs to the short-chain dehydrogenases/reductases (SDR) family.</text>
</comment>
<dbReference type="SUPFAM" id="SSF51735">
    <property type="entry name" value="NAD(P)-binding Rossmann-fold domains"/>
    <property type="match status" value="1"/>
</dbReference>
<evidence type="ECO:0000313" key="3">
    <source>
        <dbReference type="EMBL" id="RNM15118.1"/>
    </source>
</evidence>
<dbReference type="AlphaFoldDB" id="A0A3N0GSH3"/>
<name>A0A3N0GSH3_9ACTN</name>
<evidence type="ECO:0000256" key="1">
    <source>
        <dbReference type="ARBA" id="ARBA00006484"/>
    </source>
</evidence>
<dbReference type="GO" id="GO:0016616">
    <property type="term" value="F:oxidoreductase activity, acting on the CH-OH group of donors, NAD or NADP as acceptor"/>
    <property type="evidence" value="ECO:0007669"/>
    <property type="project" value="TreeGrafter"/>
</dbReference>
<dbReference type="PRINTS" id="PR00081">
    <property type="entry name" value="GDHRDH"/>
</dbReference>
<gene>
    <name evidence="3" type="ORF">EFL26_09045</name>
</gene>
<evidence type="ECO:0000256" key="2">
    <source>
        <dbReference type="ARBA" id="ARBA00023002"/>
    </source>
</evidence>
<dbReference type="Pfam" id="PF13561">
    <property type="entry name" value="adh_short_C2"/>
    <property type="match status" value="1"/>
</dbReference>
<sequence length="124" mass="12698">MIGSVAGQRGAADGLSYVASKAGLEGLTRRLAIDVGPHNVTANLVAPGVIKTNLRATSEELLGDLVATQQRGIGVSPEMWDFLIPAHRSADPAEVASVVLFLASDGASYVNGQVIAVDGGWTAT</sequence>
<evidence type="ECO:0000313" key="4">
    <source>
        <dbReference type="Proteomes" id="UP000279994"/>
    </source>
</evidence>
<dbReference type="PANTHER" id="PTHR42760:SF133">
    <property type="entry name" value="3-OXOACYL-[ACYL-CARRIER-PROTEIN] REDUCTASE"/>
    <property type="match status" value="1"/>
</dbReference>
<dbReference type="Gene3D" id="3.40.50.720">
    <property type="entry name" value="NAD(P)-binding Rossmann-like Domain"/>
    <property type="match status" value="1"/>
</dbReference>
<protein>
    <submittedName>
        <fullName evidence="3">SDR family oxidoreductase</fullName>
    </submittedName>
</protein>
<dbReference type="EMBL" id="RJSF01000034">
    <property type="protein sequence ID" value="RNM15118.1"/>
    <property type="molecule type" value="Genomic_DNA"/>
</dbReference>
<accession>A0A3N0GSH3</accession>
<dbReference type="Proteomes" id="UP000279994">
    <property type="component" value="Unassembled WGS sequence"/>
</dbReference>
<keyword evidence="2" id="KW-0560">Oxidoreductase</keyword>
<dbReference type="InterPro" id="IPR002347">
    <property type="entry name" value="SDR_fam"/>
</dbReference>
<keyword evidence="4" id="KW-1185">Reference proteome</keyword>
<comment type="caution">
    <text evidence="3">The sequence shown here is derived from an EMBL/GenBank/DDBJ whole genome shotgun (WGS) entry which is preliminary data.</text>
</comment>
<dbReference type="InterPro" id="IPR036291">
    <property type="entry name" value="NAD(P)-bd_dom_sf"/>
</dbReference>
<reference evidence="3 4" key="1">
    <citation type="submission" date="2018-11" db="EMBL/GenBank/DDBJ databases">
        <authorList>
            <person name="Li F."/>
        </authorList>
    </citation>
    <scope>NUCLEOTIDE SEQUENCE [LARGE SCALE GENOMIC DNA]</scope>
    <source>
        <strain evidence="3 4">Gsoil 818</strain>
    </source>
</reference>
<proteinExistence type="inferred from homology"/>
<organism evidence="3 4">
    <name type="scientific">Nocardioides pocheonensis</name>
    <dbReference type="NCBI Taxonomy" id="661485"/>
    <lineage>
        <taxon>Bacteria</taxon>
        <taxon>Bacillati</taxon>
        <taxon>Actinomycetota</taxon>
        <taxon>Actinomycetes</taxon>
        <taxon>Propionibacteriales</taxon>
        <taxon>Nocardioidaceae</taxon>
        <taxon>Nocardioides</taxon>
    </lineage>
</organism>
<dbReference type="PANTHER" id="PTHR42760">
    <property type="entry name" value="SHORT-CHAIN DEHYDROGENASES/REDUCTASES FAMILY MEMBER"/>
    <property type="match status" value="1"/>
</dbReference>